<feature type="region of interest" description="Disordered" evidence="1">
    <location>
        <begin position="895"/>
        <end position="921"/>
    </location>
</feature>
<feature type="region of interest" description="Disordered" evidence="1">
    <location>
        <begin position="1"/>
        <end position="74"/>
    </location>
</feature>
<evidence type="ECO:0000313" key="3">
    <source>
        <dbReference type="EMBL" id="RCK56622.1"/>
    </source>
</evidence>
<feature type="compositionally biased region" description="Polar residues" evidence="1">
    <location>
        <begin position="91"/>
        <end position="107"/>
    </location>
</feature>
<feature type="region of interest" description="Disordered" evidence="1">
    <location>
        <begin position="336"/>
        <end position="432"/>
    </location>
</feature>
<dbReference type="STRING" id="5486.A0A367XUZ4"/>
<feature type="compositionally biased region" description="Acidic residues" evidence="1">
    <location>
        <begin position="196"/>
        <end position="206"/>
    </location>
</feature>
<feature type="compositionally biased region" description="Polar residues" evidence="1">
    <location>
        <begin position="657"/>
        <end position="680"/>
    </location>
</feature>
<dbReference type="EMBL" id="QLNQ01000029">
    <property type="protein sequence ID" value="RCK56622.1"/>
    <property type="molecule type" value="Genomic_DNA"/>
</dbReference>
<feature type="compositionally biased region" description="Low complexity" evidence="1">
    <location>
        <begin position="895"/>
        <end position="905"/>
    </location>
</feature>
<feature type="compositionally biased region" description="Polar residues" evidence="1">
    <location>
        <begin position="393"/>
        <end position="404"/>
    </location>
</feature>
<feature type="compositionally biased region" description="Polar residues" evidence="1">
    <location>
        <begin position="373"/>
        <end position="382"/>
    </location>
</feature>
<dbReference type="Proteomes" id="UP000253472">
    <property type="component" value="Unassembled WGS sequence"/>
</dbReference>
<sequence length="1032" mass="111265">MSRRDEEEEEKHISLDIKPHPLHSHSQQQQQQQQQQPPQPSTSSSQQTFEDATSSSQLKSSGSESTEFTSPSKSLKSFFFKNRLSSYSIDSITEQPELEGSSSQQQLHAEDIPPLSSAGADRNKKSSIGSAELTPTKSPRLMNFSLRPIFMRSRSSGVSDTTTGSNTHLPQQTQPQQPSHEVPIIMSQHRRTTIEDFADTDSETSEASEQYKTAEQHQHHNHTKEGGDANDEADDDERNDSINSLLQEYNYRQSGAGAHDGESKFVFKEEFDDTSIKTKSRPTSRIFSAEENEELKAEIMRHGSVRSSGSGTIKPAKGGINRSAAHQQYIDTHLAQQHLGETRKQIEVVDPTIPKEPSSATTVEEEGDRTDESATPSRSVPQQGEPEGEISDDSPTVLNRLSRTSNDSSSGASGIGGGTPIQYNENRNSAASSANSLRYKIYGEKVDPAKQQLSAAGKHISTSTTFAEAAAAAAAVAVGGGTASASPNPANRSSLRASIAFSDESEFEVKYPEPTITPSQTPRVNRDSDSPPFGGGGGGPPTNSTSNTTSSISYDVPTAIAGLLPRSSSGSSSLQSSGRRPPLSQQLTPTKQKQSRLQEEQYVEELDKSRTTGVGGDTTSTGMFNETMIKEMHHRSLAQSSMSSGELLQNLEHSYDYSKSQDNSGNSDDPARQQRNTTVQPGDESGSKRSSQSQQSPAVYQFNIRDLRVPPLQSPPLVQPSPYEPVVSPDSLEEDDIIRTSVPRSIEIPLSEHESPDARDVTLVGENMTAGLDSSSDLPVMLFKVQDRNSNQNQNQNQYIDDENSDHSLGTGVNTSGSTHVTGSSTSGPSSGPAGAAAAGAAAGAAAAAVASTAVNQETRSSGGSDSSIKNIINKHFKTIGDSVNPKSKPTLVVVGNPPNNTNNTQSNHRSPTTSQTNPNANQLHTFDEKELIQLPTPTGDIESQDSDLVEYPWLNWSFLMIIGILVPPVFFLVPIGVLDGSFTGLRYADKKYRQFNKKQKIWSFVLGIFWVLVVLAMIGVGLGVGITKESS</sequence>
<feature type="compositionally biased region" description="Polar residues" evidence="1">
    <location>
        <begin position="126"/>
        <end position="137"/>
    </location>
</feature>
<proteinExistence type="predicted"/>
<feature type="compositionally biased region" description="Low complexity" evidence="1">
    <location>
        <begin position="810"/>
        <end position="837"/>
    </location>
</feature>
<feature type="region of interest" description="Disordered" evidence="1">
    <location>
        <begin position="789"/>
        <end position="837"/>
    </location>
</feature>
<feature type="compositionally biased region" description="Polar residues" evidence="1">
    <location>
        <begin position="906"/>
        <end position="921"/>
    </location>
</feature>
<feature type="transmembrane region" description="Helical" evidence="2">
    <location>
        <begin position="1002"/>
        <end position="1027"/>
    </location>
</feature>
<feature type="compositionally biased region" description="Polar residues" evidence="1">
    <location>
        <begin position="637"/>
        <end position="647"/>
    </location>
</feature>
<organism evidence="3 4">
    <name type="scientific">Candida viswanathii</name>
    <dbReference type="NCBI Taxonomy" id="5486"/>
    <lineage>
        <taxon>Eukaryota</taxon>
        <taxon>Fungi</taxon>
        <taxon>Dikarya</taxon>
        <taxon>Ascomycota</taxon>
        <taxon>Saccharomycotina</taxon>
        <taxon>Pichiomycetes</taxon>
        <taxon>Debaryomycetaceae</taxon>
        <taxon>Candida/Lodderomyces clade</taxon>
        <taxon>Candida</taxon>
    </lineage>
</organism>
<feature type="region of interest" description="Disordered" evidence="1">
    <location>
        <begin position="710"/>
        <end position="729"/>
    </location>
</feature>
<evidence type="ECO:0000256" key="2">
    <source>
        <dbReference type="SAM" id="Phobius"/>
    </source>
</evidence>
<feature type="region of interest" description="Disordered" evidence="1">
    <location>
        <begin position="506"/>
        <end position="622"/>
    </location>
</feature>
<keyword evidence="2" id="KW-1133">Transmembrane helix</keyword>
<feature type="region of interest" description="Disordered" evidence="1">
    <location>
        <begin position="635"/>
        <end position="698"/>
    </location>
</feature>
<accession>A0A367XUZ4</accession>
<keyword evidence="2" id="KW-0472">Membrane</keyword>
<feature type="compositionally biased region" description="Low complexity" evidence="1">
    <location>
        <begin position="26"/>
        <end position="74"/>
    </location>
</feature>
<evidence type="ECO:0000313" key="4">
    <source>
        <dbReference type="Proteomes" id="UP000253472"/>
    </source>
</evidence>
<feature type="region of interest" description="Disordered" evidence="1">
    <location>
        <begin position="91"/>
        <end position="241"/>
    </location>
</feature>
<feature type="transmembrane region" description="Helical" evidence="2">
    <location>
        <begin position="954"/>
        <end position="981"/>
    </location>
</feature>
<name>A0A367XUZ4_9ASCO</name>
<keyword evidence="4" id="KW-1185">Reference proteome</keyword>
<feature type="compositionally biased region" description="Polar residues" evidence="1">
    <location>
        <begin position="153"/>
        <end position="169"/>
    </location>
</feature>
<dbReference type="OrthoDB" id="4096756at2759"/>
<feature type="compositionally biased region" description="Low complexity" evidence="1">
    <location>
        <begin position="541"/>
        <end position="551"/>
    </location>
</feature>
<feature type="compositionally biased region" description="Basic and acidic residues" evidence="1">
    <location>
        <begin position="212"/>
        <end position="227"/>
    </location>
</feature>
<feature type="compositionally biased region" description="Pro residues" evidence="1">
    <location>
        <begin position="712"/>
        <end position="723"/>
    </location>
</feature>
<feature type="compositionally biased region" description="Low complexity" evidence="1">
    <location>
        <begin position="562"/>
        <end position="584"/>
    </location>
</feature>
<keyword evidence="2" id="KW-0812">Transmembrane</keyword>
<feature type="compositionally biased region" description="Basic and acidic residues" evidence="1">
    <location>
        <begin position="10"/>
        <end position="19"/>
    </location>
</feature>
<comment type="caution">
    <text evidence="3">The sequence shown here is derived from an EMBL/GenBank/DDBJ whole genome shotgun (WGS) entry which is preliminary data.</text>
</comment>
<dbReference type="AlphaFoldDB" id="A0A367XUZ4"/>
<reference evidence="3 4" key="1">
    <citation type="submission" date="2018-06" db="EMBL/GenBank/DDBJ databases">
        <title>Whole genome sequencing of Candida tropicalis (genome annotated by CSBL at Korea University).</title>
        <authorList>
            <person name="Ahn J."/>
        </authorList>
    </citation>
    <scope>NUCLEOTIDE SEQUENCE [LARGE SCALE GENOMIC DNA]</scope>
    <source>
        <strain evidence="3 4">ATCC 20962</strain>
    </source>
</reference>
<evidence type="ECO:0000256" key="1">
    <source>
        <dbReference type="SAM" id="MobiDB-lite"/>
    </source>
</evidence>
<gene>
    <name evidence="3" type="ORF">Cantr_05441</name>
</gene>
<protein>
    <submittedName>
        <fullName evidence="3">Uncharacterized protein</fullName>
    </submittedName>
</protein>
<feature type="compositionally biased region" description="Acidic residues" evidence="1">
    <location>
        <begin position="228"/>
        <end position="238"/>
    </location>
</feature>